<accession>A0A397IST5</accession>
<keyword evidence="2" id="KW-1185">Reference proteome</keyword>
<reference evidence="1 2" key="1">
    <citation type="submission" date="2018-08" db="EMBL/GenBank/DDBJ databases">
        <title>Genome and evolution of the arbuscular mycorrhizal fungus Diversispora epigaea (formerly Glomus versiforme) and its bacterial endosymbionts.</title>
        <authorList>
            <person name="Sun X."/>
            <person name="Fei Z."/>
            <person name="Harrison M."/>
        </authorList>
    </citation>
    <scope>NUCLEOTIDE SEQUENCE [LARGE SCALE GENOMIC DNA]</scope>
    <source>
        <strain evidence="1 2">IT104</strain>
    </source>
</reference>
<name>A0A397IST5_9GLOM</name>
<comment type="caution">
    <text evidence="1">The sequence shown here is derived from an EMBL/GenBank/DDBJ whole genome shotgun (WGS) entry which is preliminary data.</text>
</comment>
<dbReference type="OrthoDB" id="2440381at2759"/>
<organism evidence="1 2">
    <name type="scientific">Diversispora epigaea</name>
    <dbReference type="NCBI Taxonomy" id="1348612"/>
    <lineage>
        <taxon>Eukaryota</taxon>
        <taxon>Fungi</taxon>
        <taxon>Fungi incertae sedis</taxon>
        <taxon>Mucoromycota</taxon>
        <taxon>Glomeromycotina</taxon>
        <taxon>Glomeromycetes</taxon>
        <taxon>Diversisporales</taxon>
        <taxon>Diversisporaceae</taxon>
        <taxon>Diversispora</taxon>
    </lineage>
</organism>
<proteinExistence type="predicted"/>
<protein>
    <submittedName>
        <fullName evidence="1">Uncharacterized protein</fullName>
    </submittedName>
</protein>
<evidence type="ECO:0000313" key="1">
    <source>
        <dbReference type="EMBL" id="RHZ79055.1"/>
    </source>
</evidence>
<gene>
    <name evidence="1" type="ORF">Glove_152g49</name>
</gene>
<dbReference type="EMBL" id="PQFF01000143">
    <property type="protein sequence ID" value="RHZ79055.1"/>
    <property type="molecule type" value="Genomic_DNA"/>
</dbReference>
<sequence>MVEWTDAQIRILIDERRNRNDEYHRIESDFGITLQPELIKSITRALMGTNLMCEYMAGNRRARSQTGAQYFDEFRTHFWERPEDDFDRILLLEAKKRIPCIDCSKSTGSFSSKCLIHIRDYYVSQFYYRLHIKALKKCILET</sequence>
<dbReference type="Proteomes" id="UP000266861">
    <property type="component" value="Unassembled WGS sequence"/>
</dbReference>
<dbReference type="AlphaFoldDB" id="A0A397IST5"/>
<evidence type="ECO:0000313" key="2">
    <source>
        <dbReference type="Proteomes" id="UP000266861"/>
    </source>
</evidence>